<sequence length="81" mass="8798">MAAILANPLASQFNWIGKGGVKQPFRGLSLKDVLFCAVRSNIKDATDMQIANAAKNWLRYAKDRDGGRKGRAVGLPNLPTN</sequence>
<keyword evidence="2" id="KW-1185">Reference proteome</keyword>
<evidence type="ECO:0000313" key="1">
    <source>
        <dbReference type="EMBL" id="KAJ8356483.1"/>
    </source>
</evidence>
<dbReference type="OrthoDB" id="8947170at2759"/>
<gene>
    <name evidence="1" type="ORF">SKAU_G00192770</name>
</gene>
<evidence type="ECO:0000313" key="2">
    <source>
        <dbReference type="Proteomes" id="UP001152622"/>
    </source>
</evidence>
<dbReference type="EMBL" id="JAINUF010000006">
    <property type="protein sequence ID" value="KAJ8356483.1"/>
    <property type="molecule type" value="Genomic_DNA"/>
</dbReference>
<dbReference type="PANTHER" id="PTHR34153">
    <property type="entry name" value="SI:CH211-262H13.3-RELATED-RELATED"/>
    <property type="match status" value="1"/>
</dbReference>
<dbReference type="AlphaFoldDB" id="A0A9Q1IXF4"/>
<dbReference type="Proteomes" id="UP001152622">
    <property type="component" value="Chromosome 6"/>
</dbReference>
<accession>A0A9Q1IXF4</accession>
<comment type="caution">
    <text evidence="1">The sequence shown here is derived from an EMBL/GenBank/DDBJ whole genome shotgun (WGS) entry which is preliminary data.</text>
</comment>
<name>A0A9Q1IXF4_SYNKA</name>
<dbReference type="PANTHER" id="PTHR34153:SF2">
    <property type="entry name" value="SI:CH211-262H13.3-RELATED"/>
    <property type="match status" value="1"/>
</dbReference>
<proteinExistence type="predicted"/>
<reference evidence="1" key="1">
    <citation type="journal article" date="2023" name="Science">
        <title>Genome structures resolve the early diversification of teleost fishes.</title>
        <authorList>
            <person name="Parey E."/>
            <person name="Louis A."/>
            <person name="Montfort J."/>
            <person name="Bouchez O."/>
            <person name="Roques C."/>
            <person name="Iampietro C."/>
            <person name="Lluch J."/>
            <person name="Castinel A."/>
            <person name="Donnadieu C."/>
            <person name="Desvignes T."/>
            <person name="Floi Bucao C."/>
            <person name="Jouanno E."/>
            <person name="Wen M."/>
            <person name="Mejri S."/>
            <person name="Dirks R."/>
            <person name="Jansen H."/>
            <person name="Henkel C."/>
            <person name="Chen W.J."/>
            <person name="Zahm M."/>
            <person name="Cabau C."/>
            <person name="Klopp C."/>
            <person name="Thompson A.W."/>
            <person name="Robinson-Rechavi M."/>
            <person name="Braasch I."/>
            <person name="Lecointre G."/>
            <person name="Bobe J."/>
            <person name="Postlethwait J.H."/>
            <person name="Berthelot C."/>
            <person name="Roest Crollius H."/>
            <person name="Guiguen Y."/>
        </authorList>
    </citation>
    <scope>NUCLEOTIDE SEQUENCE</scope>
    <source>
        <strain evidence="1">WJC10195</strain>
    </source>
</reference>
<organism evidence="1 2">
    <name type="scientific">Synaphobranchus kaupii</name>
    <name type="common">Kaup's arrowtooth eel</name>
    <dbReference type="NCBI Taxonomy" id="118154"/>
    <lineage>
        <taxon>Eukaryota</taxon>
        <taxon>Metazoa</taxon>
        <taxon>Chordata</taxon>
        <taxon>Craniata</taxon>
        <taxon>Vertebrata</taxon>
        <taxon>Euteleostomi</taxon>
        <taxon>Actinopterygii</taxon>
        <taxon>Neopterygii</taxon>
        <taxon>Teleostei</taxon>
        <taxon>Anguilliformes</taxon>
        <taxon>Synaphobranchidae</taxon>
        <taxon>Synaphobranchus</taxon>
    </lineage>
</organism>
<protein>
    <submittedName>
        <fullName evidence="1">Uncharacterized protein</fullName>
    </submittedName>
</protein>